<dbReference type="InterPro" id="IPR003130">
    <property type="entry name" value="GED"/>
</dbReference>
<comment type="caution">
    <text evidence="6">The sequence shown here is derived from an EMBL/GenBank/DDBJ whole genome shotgun (WGS) entry which is preliminary data.</text>
</comment>
<evidence type="ECO:0000259" key="5">
    <source>
        <dbReference type="PROSITE" id="PS51718"/>
    </source>
</evidence>
<dbReference type="Pfam" id="PF02212">
    <property type="entry name" value="GED"/>
    <property type="match status" value="1"/>
</dbReference>
<evidence type="ECO:0000256" key="2">
    <source>
        <dbReference type="ARBA" id="ARBA00023134"/>
    </source>
</evidence>
<dbReference type="InterPro" id="IPR001401">
    <property type="entry name" value="Dynamin_GTPase"/>
</dbReference>
<dbReference type="Pfam" id="PF00350">
    <property type="entry name" value="Dynamin_N"/>
    <property type="match status" value="1"/>
</dbReference>
<evidence type="ECO:0000256" key="1">
    <source>
        <dbReference type="ARBA" id="ARBA00022741"/>
    </source>
</evidence>
<keyword evidence="2" id="KW-0342">GTP-binding</keyword>
<dbReference type="GO" id="GO:0005874">
    <property type="term" value="C:microtubule"/>
    <property type="evidence" value="ECO:0007669"/>
    <property type="project" value="TreeGrafter"/>
</dbReference>
<organism evidence="6 7">
    <name type="scientific">Phytophthora fragariae</name>
    <dbReference type="NCBI Taxonomy" id="53985"/>
    <lineage>
        <taxon>Eukaryota</taxon>
        <taxon>Sar</taxon>
        <taxon>Stramenopiles</taxon>
        <taxon>Oomycota</taxon>
        <taxon>Peronosporomycetes</taxon>
        <taxon>Peronosporales</taxon>
        <taxon>Peronosporaceae</taxon>
        <taxon>Phytophthora</taxon>
    </lineage>
</organism>
<dbReference type="PRINTS" id="PR00195">
    <property type="entry name" value="DYNAMIN"/>
</dbReference>
<dbReference type="InterPro" id="IPR020850">
    <property type="entry name" value="GED_dom"/>
</dbReference>
<dbReference type="Proteomes" id="UP000486351">
    <property type="component" value="Unassembled WGS sequence"/>
</dbReference>
<dbReference type="InterPro" id="IPR030381">
    <property type="entry name" value="G_DYNAMIN_dom"/>
</dbReference>
<dbReference type="GO" id="GO:0008017">
    <property type="term" value="F:microtubule binding"/>
    <property type="evidence" value="ECO:0007669"/>
    <property type="project" value="TreeGrafter"/>
</dbReference>
<dbReference type="AlphaFoldDB" id="A0A6G0RJK1"/>
<dbReference type="GO" id="GO:0005737">
    <property type="term" value="C:cytoplasm"/>
    <property type="evidence" value="ECO:0007669"/>
    <property type="project" value="TreeGrafter"/>
</dbReference>
<protein>
    <recommendedName>
        <fullName evidence="8">Dynamin-type G domain-containing protein</fullName>
    </recommendedName>
</protein>
<keyword evidence="3" id="KW-0175">Coiled coil</keyword>
<sequence length="719" mass="80714">MTKTKHTLFVNVKAQEERKLVDKLRDIGLGQYIELPQIAVMGDTSSGKSSLLSALSGVSFPSSDQLTTRCPTQLVLTRADKFRGTVRLVRFQSGSSDASDEGEEKQDLHRLEDVPDAITKLTQKLIDEGQYISDDQIVIEMCGPDLPNLTLTDLPGLVRTVGDHEDQSIIPRVRQMVDRYMQQERTVIIAVVPANVDMHNTEILQAAQEADPNGTRTIAVVTKVDLVDAGAELAVHELLLNKKKRMHLGYHAVKCRSQRELTKGTSIDKGVANELAFFGQHEYWRKLSPHLWGVPRLSERLVSILQDNIRRSLPKVITEISALMAETQKTLSSLGTPLESPGAQRQQFGKWTDQYVRLMEAAMSGQYELLPAPLSSQRGDGDDIVGRTHSEVNARLRAVLRVEEAALQAAVNATKDQVFGVDPKKPQEEVAVGDAVHIEISEGQWRCGRVKGINGTDICCVEFDKDWRSRNQWRFDERAALKQFIRENRGDELAIFPSYQVFCNLFRVCVDKWGPPTQQLLRAYQKQTKLVSDYVASEIHASSRVVQFLKSTSADVLDRVVEAARQEMENLLLAEGRPYTQDNRLFAELDQQRLQALREQVKAAASVDSDGKVLLTEVLKAVEAAALATEDREALEMQVALQAYLDVAVPRFVDAIPMRLNDLVLCKFVEEMKNELNSLTDEKLARLMQDQEHKIAERNQLKEELACLANARKEIELVC</sequence>
<reference evidence="6 7" key="1">
    <citation type="submission" date="2018-09" db="EMBL/GenBank/DDBJ databases">
        <title>Genomic investigation of the strawberry pathogen Phytophthora fragariae indicates pathogenicity is determined by transcriptional variation in three key races.</title>
        <authorList>
            <person name="Adams T.M."/>
            <person name="Armitage A.D."/>
            <person name="Sobczyk M.K."/>
            <person name="Bates H.J."/>
            <person name="Dunwell J.M."/>
            <person name="Nellist C.F."/>
            <person name="Harrison R.J."/>
        </authorList>
    </citation>
    <scope>NUCLEOTIDE SEQUENCE [LARGE SCALE GENOMIC DNA]</scope>
    <source>
        <strain evidence="6 7">NOV-77</strain>
    </source>
</reference>
<feature type="domain" description="GED" evidence="4">
    <location>
        <begin position="634"/>
        <end position="719"/>
    </location>
</feature>
<feature type="coiled-coil region" evidence="3">
    <location>
        <begin position="684"/>
        <end position="718"/>
    </location>
</feature>
<gene>
    <name evidence="6" type="ORF">PF008_g13862</name>
</gene>
<dbReference type="Gene3D" id="1.20.120.1240">
    <property type="entry name" value="Dynamin, middle domain"/>
    <property type="match status" value="1"/>
</dbReference>
<evidence type="ECO:0008006" key="8">
    <source>
        <dbReference type="Google" id="ProtNLM"/>
    </source>
</evidence>
<name>A0A6G0RJK1_9STRA</name>
<evidence type="ECO:0000256" key="3">
    <source>
        <dbReference type="SAM" id="Coils"/>
    </source>
</evidence>
<dbReference type="SMART" id="SM00053">
    <property type="entry name" value="DYNc"/>
    <property type="match status" value="1"/>
</dbReference>
<evidence type="ECO:0000313" key="6">
    <source>
        <dbReference type="EMBL" id="KAE9334645.1"/>
    </source>
</evidence>
<proteinExistence type="predicted"/>
<evidence type="ECO:0000259" key="4">
    <source>
        <dbReference type="PROSITE" id="PS51388"/>
    </source>
</evidence>
<dbReference type="PANTHER" id="PTHR11566">
    <property type="entry name" value="DYNAMIN"/>
    <property type="match status" value="1"/>
</dbReference>
<dbReference type="SUPFAM" id="SSF52540">
    <property type="entry name" value="P-loop containing nucleoside triphosphate hydrolases"/>
    <property type="match status" value="1"/>
</dbReference>
<dbReference type="InterPro" id="IPR027417">
    <property type="entry name" value="P-loop_NTPase"/>
</dbReference>
<dbReference type="InterPro" id="IPR045063">
    <property type="entry name" value="Dynamin_N"/>
</dbReference>
<dbReference type="GO" id="GO:0005525">
    <property type="term" value="F:GTP binding"/>
    <property type="evidence" value="ECO:0007669"/>
    <property type="project" value="InterPro"/>
</dbReference>
<dbReference type="EMBL" id="QXFY01000837">
    <property type="protein sequence ID" value="KAE9334645.1"/>
    <property type="molecule type" value="Genomic_DNA"/>
</dbReference>
<dbReference type="PANTHER" id="PTHR11566:SF21">
    <property type="entry name" value="DYNAMIN RELATED PROTEIN 1, ISOFORM A"/>
    <property type="match status" value="1"/>
</dbReference>
<dbReference type="GO" id="GO:0016020">
    <property type="term" value="C:membrane"/>
    <property type="evidence" value="ECO:0007669"/>
    <property type="project" value="TreeGrafter"/>
</dbReference>
<dbReference type="Gene3D" id="3.40.50.300">
    <property type="entry name" value="P-loop containing nucleotide triphosphate hydrolases"/>
    <property type="match status" value="1"/>
</dbReference>
<dbReference type="InterPro" id="IPR000375">
    <property type="entry name" value="Dynamin_stalk"/>
</dbReference>
<accession>A0A6G0RJK1</accession>
<dbReference type="InterPro" id="IPR022812">
    <property type="entry name" value="Dynamin"/>
</dbReference>
<dbReference type="PROSITE" id="PS51718">
    <property type="entry name" value="G_DYNAMIN_2"/>
    <property type="match status" value="1"/>
</dbReference>
<keyword evidence="1" id="KW-0547">Nucleotide-binding</keyword>
<evidence type="ECO:0000313" key="7">
    <source>
        <dbReference type="Proteomes" id="UP000486351"/>
    </source>
</evidence>
<feature type="domain" description="Dynamin-type G" evidence="5">
    <location>
        <begin position="32"/>
        <end position="314"/>
    </location>
</feature>
<dbReference type="PROSITE" id="PS51388">
    <property type="entry name" value="GED"/>
    <property type="match status" value="1"/>
</dbReference>
<dbReference type="CDD" id="cd08771">
    <property type="entry name" value="DLP_1"/>
    <property type="match status" value="1"/>
</dbReference>
<dbReference type="GO" id="GO:0003924">
    <property type="term" value="F:GTPase activity"/>
    <property type="evidence" value="ECO:0007669"/>
    <property type="project" value="InterPro"/>
</dbReference>
<dbReference type="Pfam" id="PF01031">
    <property type="entry name" value="Dynamin_M"/>
    <property type="match status" value="1"/>
</dbReference>